<dbReference type="GO" id="GO:0005886">
    <property type="term" value="C:plasma membrane"/>
    <property type="evidence" value="ECO:0007669"/>
    <property type="project" value="UniProtKB-SubCell"/>
</dbReference>
<keyword evidence="4 10" id="KW-1133">Transmembrane helix</keyword>
<comment type="subcellular location">
    <subcellularLocation>
        <location evidence="1 10">Cell membrane</location>
        <topology evidence="1 10">Multi-pass membrane protein</topology>
    </subcellularLocation>
</comment>
<evidence type="ECO:0000256" key="5">
    <source>
        <dbReference type="ARBA" id="ARBA00023136"/>
    </source>
</evidence>
<dbReference type="AlphaFoldDB" id="A0A9X2IXX8"/>
<feature type="transmembrane region" description="Helical" evidence="10">
    <location>
        <begin position="53"/>
        <end position="75"/>
    </location>
</feature>
<protein>
    <recommendedName>
        <fullName evidence="10">Fluoride-specific ion channel FluC</fullName>
    </recommendedName>
</protein>
<reference evidence="11" key="1">
    <citation type="submission" date="2022-06" db="EMBL/GenBank/DDBJ databases">
        <title>Novel species in genus nocardia.</title>
        <authorList>
            <person name="Li F."/>
        </authorList>
    </citation>
    <scope>NUCLEOTIDE SEQUENCE</scope>
    <source>
        <strain evidence="11">CDC141</strain>
    </source>
</reference>
<keyword evidence="10" id="KW-0813">Transport</keyword>
<comment type="activity regulation">
    <text evidence="10">Na(+) is not transported, but it plays an essential structural role and its presence is essential for fluoride channel function.</text>
</comment>
<feature type="transmembrane region" description="Helical" evidence="10">
    <location>
        <begin position="87"/>
        <end position="104"/>
    </location>
</feature>
<feature type="binding site" evidence="10">
    <location>
        <position position="98"/>
    </location>
    <ligand>
        <name>Na(+)</name>
        <dbReference type="ChEBI" id="CHEBI:29101"/>
        <note>structural</note>
    </ligand>
</feature>
<keyword evidence="6 10" id="KW-0407">Ion channel</keyword>
<comment type="caution">
    <text evidence="11">The sequence shown here is derived from an EMBL/GenBank/DDBJ whole genome shotgun (WGS) entry which is preliminary data.</text>
</comment>
<dbReference type="HAMAP" id="MF_00454">
    <property type="entry name" value="FluC"/>
    <property type="match status" value="1"/>
</dbReference>
<keyword evidence="10" id="KW-0406">Ion transport</keyword>
<dbReference type="EMBL" id="JAMRXG010000010">
    <property type="protein sequence ID" value="MCM6776482.1"/>
    <property type="molecule type" value="Genomic_DNA"/>
</dbReference>
<evidence type="ECO:0000256" key="10">
    <source>
        <dbReference type="HAMAP-Rule" id="MF_00454"/>
    </source>
</evidence>
<keyword evidence="2 10" id="KW-1003">Cell membrane</keyword>
<feature type="binding site" evidence="10">
    <location>
        <position position="95"/>
    </location>
    <ligand>
        <name>Na(+)</name>
        <dbReference type="ChEBI" id="CHEBI:29101"/>
        <note>structural</note>
    </ligand>
</feature>
<evidence type="ECO:0000313" key="11">
    <source>
        <dbReference type="EMBL" id="MCM6776482.1"/>
    </source>
</evidence>
<dbReference type="GO" id="GO:0046872">
    <property type="term" value="F:metal ion binding"/>
    <property type="evidence" value="ECO:0007669"/>
    <property type="project" value="UniProtKB-KW"/>
</dbReference>
<dbReference type="PANTHER" id="PTHR28259:SF1">
    <property type="entry name" value="FLUORIDE EXPORT PROTEIN 1-RELATED"/>
    <property type="match status" value="1"/>
</dbReference>
<feature type="transmembrane region" description="Helical" evidence="10">
    <location>
        <begin position="22"/>
        <end position="41"/>
    </location>
</feature>
<dbReference type="PANTHER" id="PTHR28259">
    <property type="entry name" value="FLUORIDE EXPORT PROTEIN 1-RELATED"/>
    <property type="match status" value="1"/>
</dbReference>
<evidence type="ECO:0000256" key="2">
    <source>
        <dbReference type="ARBA" id="ARBA00022475"/>
    </source>
</evidence>
<keyword evidence="5 10" id="KW-0472">Membrane</keyword>
<accession>A0A9X2IXX8</accession>
<evidence type="ECO:0000256" key="7">
    <source>
        <dbReference type="ARBA" id="ARBA00035120"/>
    </source>
</evidence>
<evidence type="ECO:0000256" key="8">
    <source>
        <dbReference type="ARBA" id="ARBA00035585"/>
    </source>
</evidence>
<evidence type="ECO:0000256" key="9">
    <source>
        <dbReference type="ARBA" id="ARBA00049940"/>
    </source>
</evidence>
<evidence type="ECO:0000313" key="12">
    <source>
        <dbReference type="Proteomes" id="UP001139157"/>
    </source>
</evidence>
<evidence type="ECO:0000256" key="1">
    <source>
        <dbReference type="ARBA" id="ARBA00004651"/>
    </source>
</evidence>
<dbReference type="GO" id="GO:0140114">
    <property type="term" value="P:cellular detoxification of fluoride"/>
    <property type="evidence" value="ECO:0007669"/>
    <property type="project" value="UniProtKB-UniRule"/>
</dbReference>
<dbReference type="Pfam" id="PF02537">
    <property type="entry name" value="CRCB"/>
    <property type="match status" value="1"/>
</dbReference>
<keyword evidence="12" id="KW-1185">Reference proteome</keyword>
<gene>
    <name evidence="10" type="primary">fluC</name>
    <name evidence="10" type="synonym">crcB</name>
    <name evidence="11" type="ORF">NDR86_23635</name>
</gene>
<comment type="catalytic activity">
    <reaction evidence="8">
        <text>fluoride(in) = fluoride(out)</text>
        <dbReference type="Rhea" id="RHEA:76159"/>
        <dbReference type="ChEBI" id="CHEBI:17051"/>
    </reaction>
    <physiologicalReaction direction="left-to-right" evidence="8">
        <dbReference type="Rhea" id="RHEA:76160"/>
    </physiologicalReaction>
</comment>
<dbReference type="Proteomes" id="UP001139157">
    <property type="component" value="Unassembled WGS sequence"/>
</dbReference>
<keyword evidence="10" id="KW-0479">Metal-binding</keyword>
<dbReference type="GO" id="GO:0062054">
    <property type="term" value="F:fluoride channel activity"/>
    <property type="evidence" value="ECO:0007669"/>
    <property type="project" value="UniProtKB-UniRule"/>
</dbReference>
<name>A0A9X2IXX8_9NOCA</name>
<keyword evidence="10" id="KW-0915">Sodium</keyword>
<keyword evidence="3 10" id="KW-0812">Transmembrane</keyword>
<evidence type="ECO:0000256" key="6">
    <source>
        <dbReference type="ARBA" id="ARBA00023303"/>
    </source>
</evidence>
<organism evidence="11 12">
    <name type="scientific">Nocardia pulmonis</name>
    <dbReference type="NCBI Taxonomy" id="2951408"/>
    <lineage>
        <taxon>Bacteria</taxon>
        <taxon>Bacillati</taxon>
        <taxon>Actinomycetota</taxon>
        <taxon>Actinomycetes</taxon>
        <taxon>Mycobacteriales</taxon>
        <taxon>Nocardiaceae</taxon>
        <taxon>Nocardia</taxon>
    </lineage>
</organism>
<dbReference type="RefSeq" id="WP_251914775.1">
    <property type="nucleotide sequence ID" value="NZ_JAMRXG010000010.1"/>
</dbReference>
<comment type="similarity">
    <text evidence="7 10">Belongs to the fluoride channel Fluc/FEX (TC 1.A.43) family.</text>
</comment>
<evidence type="ECO:0000256" key="3">
    <source>
        <dbReference type="ARBA" id="ARBA00022692"/>
    </source>
</evidence>
<evidence type="ECO:0000256" key="4">
    <source>
        <dbReference type="ARBA" id="ARBA00022989"/>
    </source>
</evidence>
<comment type="function">
    <text evidence="9 10">Fluoride-specific ion channel. Important for reducing fluoride concentration in the cell, thus reducing its toxicity.</text>
</comment>
<feature type="transmembrane region" description="Helical" evidence="10">
    <location>
        <begin position="116"/>
        <end position="140"/>
    </location>
</feature>
<dbReference type="InterPro" id="IPR003691">
    <property type="entry name" value="FluC"/>
</dbReference>
<sequence>MTREVIEPEPARAQRESVRDRATLLGAIAAGGSVGAVARHGLAQLWPTAPGGFPWATFATNVSGCLLIGILMVLITEVWVGHRLLRPFLGVGVLGGFTTFSTYAGETRNLLRPDTIGLAFGYLAGTLVCALLATLLGARLTRAAAAARRRGHRRAA</sequence>
<proteinExistence type="inferred from homology"/>